<proteinExistence type="predicted"/>
<keyword evidence="3" id="KW-1185">Reference proteome</keyword>
<name>A0ABY7W1U1_9BACI</name>
<dbReference type="InterPro" id="IPR007499">
    <property type="entry name" value="ERF_bacteria_virus"/>
</dbReference>
<evidence type="ECO:0000256" key="1">
    <source>
        <dbReference type="SAM" id="MobiDB-lite"/>
    </source>
</evidence>
<protein>
    <submittedName>
        <fullName evidence="2">ERF family protein</fullName>
    </submittedName>
</protein>
<dbReference type="RefSeq" id="WP_274272420.1">
    <property type="nucleotide sequence ID" value="NZ_CP117834.1"/>
</dbReference>
<organism evidence="2 3">
    <name type="scientific">Shouchella hunanensis</name>
    <dbReference type="NCBI Taxonomy" id="766894"/>
    <lineage>
        <taxon>Bacteria</taxon>
        <taxon>Bacillati</taxon>
        <taxon>Bacillota</taxon>
        <taxon>Bacilli</taxon>
        <taxon>Bacillales</taxon>
        <taxon>Bacillaceae</taxon>
        <taxon>Shouchella</taxon>
    </lineage>
</organism>
<dbReference type="Pfam" id="PF04404">
    <property type="entry name" value="ERF"/>
    <property type="match status" value="1"/>
</dbReference>
<dbReference type="Proteomes" id="UP001215143">
    <property type="component" value="Chromosome"/>
</dbReference>
<gene>
    <name evidence="2" type="ORF">PQ477_15605</name>
</gene>
<feature type="region of interest" description="Disordered" evidence="1">
    <location>
        <begin position="140"/>
        <end position="163"/>
    </location>
</feature>
<reference evidence="2 3" key="1">
    <citation type="submission" date="2023-02" db="EMBL/GenBank/DDBJ databases">
        <authorList>
            <person name="Liu G."/>
        </authorList>
    </citation>
    <scope>NUCLEOTIDE SEQUENCE [LARGE SCALE GENOMIC DNA]</scope>
    <source>
        <strain evidence="2 3">DSM 23008</strain>
    </source>
</reference>
<dbReference type="EMBL" id="CP117834">
    <property type="protein sequence ID" value="WDF02912.1"/>
    <property type="molecule type" value="Genomic_DNA"/>
</dbReference>
<evidence type="ECO:0000313" key="3">
    <source>
        <dbReference type="Proteomes" id="UP001215143"/>
    </source>
</evidence>
<accession>A0ABY7W1U1</accession>
<evidence type="ECO:0000313" key="2">
    <source>
        <dbReference type="EMBL" id="WDF02912.1"/>
    </source>
</evidence>
<feature type="compositionally biased region" description="Basic and acidic residues" evidence="1">
    <location>
        <begin position="145"/>
        <end position="158"/>
    </location>
</feature>
<sequence length="227" mass="26163">MNIFQKLVEVRKAVPYLQKSQQGQQYQYVGSSQVLAAVREKMDELQLLLIPSITDKTLHLSAIEQFNKDSDKPFKRTTTYFTELEMKMTWVNAEKPEEKIEIPWYAQGVDIAGEKGVGKALTYGEKYFLLKQFNISTDKDDPDAFQDKQEQSKPKPKPEMPSTELIDNIKNTANELAELRGTDPATVFENLKIKDLSKLNKQQAEQILTKLENWFKQAQQKAIETQK</sequence>